<gene>
    <name evidence="1" type="ORF">LCGC14_0351470</name>
</gene>
<dbReference type="AlphaFoldDB" id="A0A0F9WIP8"/>
<protein>
    <submittedName>
        <fullName evidence="1">Uncharacterized protein</fullName>
    </submittedName>
</protein>
<sequence length="82" mass="9601">MNRRTFMRLIPALSAFPSIAEAVVSSTAESAHWTYEEFDRLMQQALRYSPVESFFYKGRYYVIKDTPDHVVKAILREIGRIK</sequence>
<name>A0A0F9WIP8_9ZZZZ</name>
<proteinExistence type="predicted"/>
<comment type="caution">
    <text evidence="1">The sequence shown here is derived from an EMBL/GenBank/DDBJ whole genome shotgun (WGS) entry which is preliminary data.</text>
</comment>
<reference evidence="1" key="1">
    <citation type="journal article" date="2015" name="Nature">
        <title>Complex archaea that bridge the gap between prokaryotes and eukaryotes.</title>
        <authorList>
            <person name="Spang A."/>
            <person name="Saw J.H."/>
            <person name="Jorgensen S.L."/>
            <person name="Zaremba-Niedzwiedzka K."/>
            <person name="Martijn J."/>
            <person name="Lind A.E."/>
            <person name="van Eijk R."/>
            <person name="Schleper C."/>
            <person name="Guy L."/>
            <person name="Ettema T.J."/>
        </authorList>
    </citation>
    <scope>NUCLEOTIDE SEQUENCE</scope>
</reference>
<accession>A0A0F9WIP8</accession>
<organism evidence="1">
    <name type="scientific">marine sediment metagenome</name>
    <dbReference type="NCBI Taxonomy" id="412755"/>
    <lineage>
        <taxon>unclassified sequences</taxon>
        <taxon>metagenomes</taxon>
        <taxon>ecological metagenomes</taxon>
    </lineage>
</organism>
<dbReference type="EMBL" id="LAZR01000265">
    <property type="protein sequence ID" value="KKN78288.1"/>
    <property type="molecule type" value="Genomic_DNA"/>
</dbReference>
<evidence type="ECO:0000313" key="1">
    <source>
        <dbReference type="EMBL" id="KKN78288.1"/>
    </source>
</evidence>